<evidence type="ECO:0000313" key="1">
    <source>
        <dbReference type="EMBL" id="SPT55314.1"/>
    </source>
</evidence>
<organism evidence="1 2">
    <name type="scientific">Schaalia odontolytica</name>
    <dbReference type="NCBI Taxonomy" id="1660"/>
    <lineage>
        <taxon>Bacteria</taxon>
        <taxon>Bacillati</taxon>
        <taxon>Actinomycetota</taxon>
        <taxon>Actinomycetes</taxon>
        <taxon>Actinomycetales</taxon>
        <taxon>Actinomycetaceae</taxon>
        <taxon>Schaalia</taxon>
    </lineage>
</organism>
<dbReference type="AlphaFoldDB" id="A0A2X0TZJ8"/>
<proteinExistence type="predicted"/>
<evidence type="ECO:0000313" key="2">
    <source>
        <dbReference type="Proteomes" id="UP000250192"/>
    </source>
</evidence>
<evidence type="ECO:0008006" key="3">
    <source>
        <dbReference type="Google" id="ProtNLM"/>
    </source>
</evidence>
<protein>
    <recommendedName>
        <fullName evidence="3">Restriction endonuclease, SacI family</fullName>
    </recommendedName>
</protein>
<sequence>MDVEARALQALESAWQKYVEGDTSYPAIDNDVMTAIDTVFGSSSAPAQQIMFAIAVGVELEPDRDPASLQAKSGVDGVNRRTQAEGVGRALNEFCQERRLTWKVSQDPGVSNPFRELRIDQRWIKERKGSSVKWAKGLLVLVEFFKAEANREAATSVVDYVATRIVELSVAQRIEYPKFPATAAVAMRLTRLFLERCDNRPDALEAAITAAIRVVARRMAEPLCVNRGDVNSPDPIDIEIISESDPNNRHGVEVTDNYLTANKLRNEVIEAMKKKGLSRAVVVSRGVNKAEFDGVDKLIRHSRQNLNYFIDLVSIDVIEHWLNFPGYGYLLGGEYINELGDELDRLSTPSMRRCWLNVLEDYCTDAIENS</sequence>
<gene>
    <name evidence="1" type="ORF">NCTC9935_00812</name>
</gene>
<accession>A0A2X0TZJ8</accession>
<keyword evidence="2" id="KW-1185">Reference proteome</keyword>
<dbReference type="GeneID" id="93758277"/>
<dbReference type="Proteomes" id="UP000250192">
    <property type="component" value="Unassembled WGS sequence"/>
</dbReference>
<name>A0A2X0TZJ8_9ACTO</name>
<reference evidence="1 2" key="1">
    <citation type="submission" date="2018-06" db="EMBL/GenBank/DDBJ databases">
        <authorList>
            <consortium name="Pathogen Informatics"/>
            <person name="Doyle S."/>
        </authorList>
    </citation>
    <scope>NUCLEOTIDE SEQUENCE [LARGE SCALE GENOMIC DNA]</scope>
    <source>
        <strain evidence="1 2">NCTC9935</strain>
    </source>
</reference>
<dbReference type="EMBL" id="UAPR01000002">
    <property type="protein sequence ID" value="SPT55314.1"/>
    <property type="molecule type" value="Genomic_DNA"/>
</dbReference>
<dbReference type="OrthoDB" id="10012893at2"/>
<dbReference type="RefSeq" id="WP_133256515.1">
    <property type="nucleotide sequence ID" value="NZ_CBDERX010000030.1"/>
</dbReference>